<dbReference type="Pfam" id="PF14248">
    <property type="entry name" value="DUF4345"/>
    <property type="match status" value="1"/>
</dbReference>
<feature type="transmembrane region" description="Helical" evidence="1">
    <location>
        <begin position="50"/>
        <end position="71"/>
    </location>
</feature>
<name>A0A071M8R7_9BURK</name>
<organism evidence="2">
    <name type="scientific">Burkholderia cenocepacia</name>
    <dbReference type="NCBI Taxonomy" id="95486"/>
    <lineage>
        <taxon>Bacteria</taxon>
        <taxon>Pseudomonadati</taxon>
        <taxon>Pseudomonadota</taxon>
        <taxon>Betaproteobacteria</taxon>
        <taxon>Burkholderiales</taxon>
        <taxon>Burkholderiaceae</taxon>
        <taxon>Burkholderia</taxon>
        <taxon>Burkholderia cepacia complex</taxon>
    </lineage>
</organism>
<dbReference type="EMBL" id="JJOA01000023">
    <property type="protein sequence ID" value="KEA56975.1"/>
    <property type="molecule type" value="Genomic_DNA"/>
</dbReference>
<gene>
    <name evidence="2" type="ORF">DT99_25160</name>
</gene>
<proteinExistence type="predicted"/>
<dbReference type="AlphaFoldDB" id="A0A071M8R7"/>
<evidence type="ECO:0000313" key="2">
    <source>
        <dbReference type="EMBL" id="KEA56975.1"/>
    </source>
</evidence>
<keyword evidence="1" id="KW-1133">Transmembrane helix</keyword>
<feature type="transmembrane region" description="Helical" evidence="1">
    <location>
        <begin position="78"/>
        <end position="97"/>
    </location>
</feature>
<protein>
    <submittedName>
        <fullName evidence="2">Membrane protein</fullName>
    </submittedName>
</protein>
<keyword evidence="1" id="KW-0472">Membrane</keyword>
<keyword evidence="1" id="KW-0812">Transmembrane</keyword>
<dbReference type="OrthoDB" id="9027324at2"/>
<comment type="caution">
    <text evidence="2">The sequence shown here is derived from an EMBL/GenBank/DDBJ whole genome shotgun (WGS) entry which is preliminary data.</text>
</comment>
<accession>A0A071M8R7</accession>
<sequence>MSKRALQTATAVLALVPSITGVLGMMGIHDPLYASLGLALPADATLDGNLRFYAGVWLGLGLAAFSVIPGIERQGRLFATLWTMIFLGGIGRLISLATLGLPWPPFVGFTVLEVVGAPLFIAWQRRVAAHATLGNAHA</sequence>
<evidence type="ECO:0000256" key="1">
    <source>
        <dbReference type="SAM" id="Phobius"/>
    </source>
</evidence>
<dbReference type="InterPro" id="IPR025597">
    <property type="entry name" value="DUF4345"/>
</dbReference>
<feature type="transmembrane region" description="Helical" evidence="1">
    <location>
        <begin position="103"/>
        <end position="123"/>
    </location>
</feature>
<reference evidence="2" key="1">
    <citation type="submission" date="2014-04" db="EMBL/GenBank/DDBJ databases">
        <title>In planta biocontrol of soil-borne Fusarium wilt of banana through a plant endophytic bacterium, Burkholderia cenocepacia 869T2.</title>
        <authorList>
            <person name="Ho Y.-N."/>
            <person name="Chiang H.-M."/>
            <person name="Chao C.-P."/>
            <person name="Su C.-C."/>
            <person name="Hsu H.-F."/>
            <person name="Guo C.-T."/>
            <person name="Hsieh J.-L."/>
            <person name="Huang C.-C."/>
        </authorList>
    </citation>
    <scope>NUCLEOTIDE SEQUENCE [LARGE SCALE GENOMIC DNA]</scope>
    <source>
        <strain evidence="2">869T2</strain>
    </source>
</reference>